<reference evidence="2 3" key="2">
    <citation type="submission" date="2020-06" db="EMBL/GenBank/DDBJ databases">
        <title>Ramlibacter rhizophilus sp. nov., isolated from rhizosphere soil of national flower Mugunghwa from South Korea.</title>
        <authorList>
            <person name="Zheng-Fei Y."/>
            <person name="Huan T."/>
        </authorList>
    </citation>
    <scope>NUCLEOTIDE SEQUENCE [LARGE SCALE GENOMIC DNA]</scope>
    <source>
        <strain evidence="2 3">B156</strain>
    </source>
</reference>
<name>A0A849KFJ3_9BURK</name>
<keyword evidence="3" id="KW-1185">Reference proteome</keyword>
<keyword evidence="1" id="KW-0812">Transmembrane</keyword>
<evidence type="ECO:0000256" key="1">
    <source>
        <dbReference type="SAM" id="Phobius"/>
    </source>
</evidence>
<dbReference type="EMBL" id="JABFCS010000002">
    <property type="protein sequence ID" value="NNU45304.1"/>
    <property type="molecule type" value="Genomic_DNA"/>
</dbReference>
<comment type="caution">
    <text evidence="2">The sequence shown here is derived from an EMBL/GenBank/DDBJ whole genome shotgun (WGS) entry which is preliminary data.</text>
</comment>
<proteinExistence type="predicted"/>
<gene>
    <name evidence="2" type="ORF">HK415_22340</name>
</gene>
<protein>
    <submittedName>
        <fullName evidence="2">Uncharacterized protein</fullName>
    </submittedName>
</protein>
<reference evidence="2 3" key="1">
    <citation type="submission" date="2020-05" db="EMBL/GenBank/DDBJ databases">
        <authorList>
            <person name="Khan S.A."/>
            <person name="Jeon C.O."/>
            <person name="Chun B.H."/>
        </authorList>
    </citation>
    <scope>NUCLEOTIDE SEQUENCE [LARGE SCALE GENOMIC DNA]</scope>
    <source>
        <strain evidence="2 3">B156</strain>
    </source>
</reference>
<keyword evidence="1" id="KW-0472">Membrane</keyword>
<feature type="transmembrane region" description="Helical" evidence="1">
    <location>
        <begin position="21"/>
        <end position="41"/>
    </location>
</feature>
<dbReference type="Proteomes" id="UP000552954">
    <property type="component" value="Unassembled WGS sequence"/>
</dbReference>
<evidence type="ECO:0000313" key="3">
    <source>
        <dbReference type="Proteomes" id="UP000552954"/>
    </source>
</evidence>
<sequence>MTAETPGSTEVQRARAGWRPWLRVAGVAAALLVLSEALWFWQTWPVRELLQPPAPRSAGTP</sequence>
<evidence type="ECO:0000313" key="2">
    <source>
        <dbReference type="EMBL" id="NNU45304.1"/>
    </source>
</evidence>
<dbReference type="AlphaFoldDB" id="A0A849KFJ3"/>
<organism evidence="2 3">
    <name type="scientific">Ramlibacter montanisoli</name>
    <dbReference type="NCBI Taxonomy" id="2732512"/>
    <lineage>
        <taxon>Bacteria</taxon>
        <taxon>Pseudomonadati</taxon>
        <taxon>Pseudomonadota</taxon>
        <taxon>Betaproteobacteria</taxon>
        <taxon>Burkholderiales</taxon>
        <taxon>Comamonadaceae</taxon>
        <taxon>Ramlibacter</taxon>
    </lineage>
</organism>
<accession>A0A849KFJ3</accession>
<keyword evidence="1" id="KW-1133">Transmembrane helix</keyword>
<dbReference type="RefSeq" id="WP_171563618.1">
    <property type="nucleotide sequence ID" value="NZ_JABFCS010000002.1"/>
</dbReference>